<feature type="transmembrane region" description="Helical" evidence="8">
    <location>
        <begin position="74"/>
        <end position="93"/>
    </location>
</feature>
<keyword evidence="10" id="KW-1185">Reference proteome</keyword>
<dbReference type="AlphaFoldDB" id="A0A0E3L8J5"/>
<evidence type="ECO:0008006" key="11">
    <source>
        <dbReference type="Google" id="ProtNLM"/>
    </source>
</evidence>
<feature type="region of interest" description="Disordered" evidence="7">
    <location>
        <begin position="36"/>
        <end position="57"/>
    </location>
</feature>
<accession>A0A0E3L8J5</accession>
<dbReference type="PANTHER" id="PTHR39087:SF2">
    <property type="entry name" value="UPF0104 MEMBRANE PROTEIN MJ1595"/>
    <property type="match status" value="1"/>
</dbReference>
<dbReference type="PATRIC" id="fig|1434120.4.peg.2456"/>
<dbReference type="Proteomes" id="UP000033111">
    <property type="component" value="Chromosome"/>
</dbReference>
<sequence>MSKILIPYFCKKFCQKMKNKIKMNIKVQRIIDGDNGQEGLKMPGNKNENKNENKNNNHKILVSPPPLALRAGHYLPTLIFLGLAVHLVLPQLASVESSLQVIRTMALWAVLLAAVAELISYIGYGYLINSILAIVNQQLSILKGACITLAAASMGMLAGGTLGNAAATYSWVRKSGVSAEGSGLAGTLPTIFNNAILTLLAAAGIVHLLLAHELSTIQFYAFLLILSILSFGVAAVSWGRNHRARFKAVALGIASSFARLLRRPFTPTSTENSVSRLFAALDILHDGGWQFPALLAAFSIGFDALTLYLFFIAAGHPVGLEVLLIGYGLPLLFGKMAFVVPGGVGVVESTMIALYTGLGVPSSVAVVVVLGYRVFSFWIPTLVGFPIAFYLQRKGS</sequence>
<feature type="transmembrane region" description="Helical" evidence="8">
    <location>
        <begin position="191"/>
        <end position="210"/>
    </location>
</feature>
<protein>
    <recommendedName>
        <fullName evidence="11">Integral membrane protein</fullName>
    </recommendedName>
</protein>
<evidence type="ECO:0000313" key="10">
    <source>
        <dbReference type="Proteomes" id="UP000033111"/>
    </source>
</evidence>
<reference evidence="9 10" key="1">
    <citation type="submission" date="2014-07" db="EMBL/GenBank/DDBJ databases">
        <title>Methanogenic archaea and the global carbon cycle.</title>
        <authorList>
            <person name="Henriksen J.R."/>
            <person name="Luke J."/>
            <person name="Reinhart S."/>
            <person name="Benedict M.N."/>
            <person name="Youngblut N.D."/>
            <person name="Metcalf M.E."/>
            <person name="Whitaker R.J."/>
            <person name="Metcalf W.W."/>
        </authorList>
    </citation>
    <scope>NUCLEOTIDE SEQUENCE [LARGE SCALE GENOMIC DNA]</scope>
    <source>
        <strain evidence="9 10">T4/M</strain>
    </source>
</reference>
<dbReference type="NCBIfam" id="TIGR00374">
    <property type="entry name" value="flippase-like domain"/>
    <property type="match status" value="1"/>
</dbReference>
<keyword evidence="6 8" id="KW-0472">Membrane</keyword>
<evidence type="ECO:0000256" key="1">
    <source>
        <dbReference type="ARBA" id="ARBA00004651"/>
    </source>
</evidence>
<keyword evidence="5 8" id="KW-1133">Transmembrane helix</keyword>
<feature type="transmembrane region" description="Helical" evidence="8">
    <location>
        <begin position="364"/>
        <end position="391"/>
    </location>
</feature>
<evidence type="ECO:0000256" key="8">
    <source>
        <dbReference type="SAM" id="Phobius"/>
    </source>
</evidence>
<gene>
    <name evidence="9" type="ORF">MSSIT_1912</name>
</gene>
<evidence type="ECO:0000313" key="9">
    <source>
        <dbReference type="EMBL" id="AKB28631.1"/>
    </source>
</evidence>
<dbReference type="HOGENOM" id="CLU_726868_0_0_2"/>
<name>A0A0E3L8J5_9EURY</name>
<feature type="transmembrane region" description="Helical" evidence="8">
    <location>
        <begin position="283"/>
        <end position="302"/>
    </location>
</feature>
<dbReference type="Pfam" id="PF03706">
    <property type="entry name" value="LPG_synthase_TM"/>
    <property type="match status" value="1"/>
</dbReference>
<dbReference type="InterPro" id="IPR022791">
    <property type="entry name" value="L-PG_synthase/AglD"/>
</dbReference>
<evidence type="ECO:0000256" key="7">
    <source>
        <dbReference type="SAM" id="MobiDB-lite"/>
    </source>
</evidence>
<organism evidence="9 10">
    <name type="scientific">Methanosarcina siciliae T4/M</name>
    <dbReference type="NCBI Taxonomy" id="1434120"/>
    <lineage>
        <taxon>Archaea</taxon>
        <taxon>Methanobacteriati</taxon>
        <taxon>Methanobacteriota</taxon>
        <taxon>Stenosarchaea group</taxon>
        <taxon>Methanomicrobia</taxon>
        <taxon>Methanosarcinales</taxon>
        <taxon>Methanosarcinaceae</taxon>
        <taxon>Methanosarcina</taxon>
    </lineage>
</organism>
<feature type="transmembrane region" description="Helical" evidence="8">
    <location>
        <begin position="308"/>
        <end position="329"/>
    </location>
</feature>
<dbReference type="GO" id="GO:0005886">
    <property type="term" value="C:plasma membrane"/>
    <property type="evidence" value="ECO:0007669"/>
    <property type="project" value="UniProtKB-SubCell"/>
</dbReference>
<dbReference type="PANTHER" id="PTHR39087">
    <property type="entry name" value="UPF0104 MEMBRANE PROTEIN MJ1595"/>
    <property type="match status" value="1"/>
</dbReference>
<keyword evidence="4 8" id="KW-0812">Transmembrane</keyword>
<dbReference type="EMBL" id="CP009506">
    <property type="protein sequence ID" value="AKB28631.1"/>
    <property type="molecule type" value="Genomic_DNA"/>
</dbReference>
<evidence type="ECO:0000256" key="4">
    <source>
        <dbReference type="ARBA" id="ARBA00022692"/>
    </source>
</evidence>
<comment type="similarity">
    <text evidence="2">Belongs to the UPF0104 family.</text>
</comment>
<feature type="transmembrane region" description="Helical" evidence="8">
    <location>
        <begin position="105"/>
        <end position="135"/>
    </location>
</feature>
<keyword evidence="3" id="KW-1003">Cell membrane</keyword>
<feature type="transmembrane region" description="Helical" evidence="8">
    <location>
        <begin position="147"/>
        <end position="171"/>
    </location>
</feature>
<feature type="transmembrane region" description="Helical" evidence="8">
    <location>
        <begin position="217"/>
        <end position="238"/>
    </location>
</feature>
<evidence type="ECO:0000256" key="5">
    <source>
        <dbReference type="ARBA" id="ARBA00022989"/>
    </source>
</evidence>
<comment type="subcellular location">
    <subcellularLocation>
        <location evidence="1">Cell membrane</location>
        <topology evidence="1">Multi-pass membrane protein</topology>
    </subcellularLocation>
</comment>
<evidence type="ECO:0000256" key="6">
    <source>
        <dbReference type="ARBA" id="ARBA00023136"/>
    </source>
</evidence>
<dbReference type="KEGG" id="msw:MSSIT_1912"/>
<proteinExistence type="inferred from homology"/>
<evidence type="ECO:0000256" key="3">
    <source>
        <dbReference type="ARBA" id="ARBA00022475"/>
    </source>
</evidence>
<evidence type="ECO:0000256" key="2">
    <source>
        <dbReference type="ARBA" id="ARBA00011061"/>
    </source>
</evidence>